<protein>
    <submittedName>
        <fullName evidence="3">Helix-turn-helix transcriptional regulator</fullName>
    </submittedName>
</protein>
<evidence type="ECO:0000313" key="3">
    <source>
        <dbReference type="EMBL" id="THF76907.1"/>
    </source>
</evidence>
<name>A0A4S4BPU5_9BACL</name>
<proteinExistence type="predicted"/>
<accession>A0A4S4BPU5</accession>
<dbReference type="RefSeq" id="WP_136371154.1">
    <property type="nucleotide sequence ID" value="NZ_SSOB01000022.1"/>
</dbReference>
<dbReference type="PANTHER" id="PTHR43252:SF7">
    <property type="entry name" value="TRANSCRIPTIONAL REGULATOR YQJI"/>
    <property type="match status" value="1"/>
</dbReference>
<dbReference type="SUPFAM" id="SSF46785">
    <property type="entry name" value="Winged helix' DNA-binding domain"/>
    <property type="match status" value="1"/>
</dbReference>
<dbReference type="PANTHER" id="PTHR43252">
    <property type="entry name" value="TRANSCRIPTIONAL REGULATOR YQJI"/>
    <property type="match status" value="1"/>
</dbReference>
<keyword evidence="4" id="KW-1185">Reference proteome</keyword>
<comment type="caution">
    <text evidence="3">The sequence shown here is derived from an EMBL/GenBank/DDBJ whole genome shotgun (WGS) entry which is preliminary data.</text>
</comment>
<dbReference type="Gene3D" id="1.10.10.10">
    <property type="entry name" value="Winged helix-like DNA-binding domain superfamily/Winged helix DNA-binding domain"/>
    <property type="match status" value="1"/>
</dbReference>
<gene>
    <name evidence="3" type="ORF">E6C55_17755</name>
</gene>
<dbReference type="OrthoDB" id="9808762at2"/>
<dbReference type="InterPro" id="IPR036390">
    <property type="entry name" value="WH_DNA-bd_sf"/>
</dbReference>
<dbReference type="InterPro" id="IPR005149">
    <property type="entry name" value="Tscrpt_reg_PadR_N"/>
</dbReference>
<dbReference type="AlphaFoldDB" id="A0A4S4BPU5"/>
<dbReference type="Proteomes" id="UP000310636">
    <property type="component" value="Unassembled WGS sequence"/>
</dbReference>
<dbReference type="InterPro" id="IPR036388">
    <property type="entry name" value="WH-like_DNA-bd_sf"/>
</dbReference>
<evidence type="ECO:0000313" key="4">
    <source>
        <dbReference type="Proteomes" id="UP000310636"/>
    </source>
</evidence>
<dbReference type="Pfam" id="PF03551">
    <property type="entry name" value="PadR"/>
    <property type="match status" value="1"/>
</dbReference>
<dbReference type="EMBL" id="SSOB01000022">
    <property type="protein sequence ID" value="THF76907.1"/>
    <property type="molecule type" value="Genomic_DNA"/>
</dbReference>
<evidence type="ECO:0000259" key="2">
    <source>
        <dbReference type="Pfam" id="PF03551"/>
    </source>
</evidence>
<reference evidence="3 4" key="1">
    <citation type="submission" date="2019-04" db="EMBL/GenBank/DDBJ databases">
        <title>Cohnella sp. nov. isolated from preserved vegetables.</title>
        <authorList>
            <person name="Lin S.-Y."/>
            <person name="Hung M.-H."/>
            <person name="Young C.-C."/>
        </authorList>
    </citation>
    <scope>NUCLEOTIDE SEQUENCE [LARGE SCALE GENOMIC DNA]</scope>
    <source>
        <strain evidence="3 4">CC-MHH1044</strain>
    </source>
</reference>
<feature type="domain" description="Transcription regulator PadR N-terminal" evidence="2">
    <location>
        <begin position="7"/>
        <end position="83"/>
    </location>
</feature>
<feature type="region of interest" description="Disordered" evidence="1">
    <location>
        <begin position="176"/>
        <end position="195"/>
    </location>
</feature>
<evidence type="ECO:0000256" key="1">
    <source>
        <dbReference type="SAM" id="MobiDB-lite"/>
    </source>
</evidence>
<organism evidence="3 4">
    <name type="scientific">Cohnella fermenti</name>
    <dbReference type="NCBI Taxonomy" id="2565925"/>
    <lineage>
        <taxon>Bacteria</taxon>
        <taxon>Bacillati</taxon>
        <taxon>Bacillota</taxon>
        <taxon>Bacilli</taxon>
        <taxon>Bacillales</taxon>
        <taxon>Paenibacillaceae</taxon>
        <taxon>Cohnella</taxon>
    </lineage>
</organism>
<feature type="compositionally biased region" description="Basic and acidic residues" evidence="1">
    <location>
        <begin position="183"/>
        <end position="195"/>
    </location>
</feature>
<sequence>MSMKLMVLGLLMENPQHPYEIRQTMKKRNWNASFRLQDGSLYYAVDQLRESGCIEAVEAAPGQPRRDRTIYRITDKGRGVLRELMQEQMEKEAYPQHPMMMAMPFLRHAEPSVVADVASRQLDACRRRIARLEEALELRGRKMPTGSVRMIEGMIGYGRAEEKWLADVLEDARAGRLDPSPLRVDRTEELERGRD</sequence>